<reference evidence="2 3" key="1">
    <citation type="submission" date="2023-03" db="EMBL/GenBank/DDBJ databases">
        <title>Genome sequence of Lichtheimia ornata CBS 291.66.</title>
        <authorList>
            <person name="Mohabir J.T."/>
            <person name="Shea T.P."/>
            <person name="Kurbessoian T."/>
            <person name="Berby B."/>
            <person name="Fontaine J."/>
            <person name="Livny J."/>
            <person name="Gnirke A."/>
            <person name="Stajich J.E."/>
            <person name="Cuomo C.A."/>
        </authorList>
    </citation>
    <scope>NUCLEOTIDE SEQUENCE [LARGE SCALE GENOMIC DNA]</scope>
    <source>
        <strain evidence="2">CBS 291.66</strain>
    </source>
</reference>
<keyword evidence="3" id="KW-1185">Reference proteome</keyword>
<accession>A0AAD7UZU1</accession>
<name>A0AAD7UZU1_9FUNG</name>
<protein>
    <submittedName>
        <fullName evidence="2">Uncharacterized protein</fullName>
    </submittedName>
</protein>
<evidence type="ECO:0000256" key="1">
    <source>
        <dbReference type="SAM" id="MobiDB-lite"/>
    </source>
</evidence>
<gene>
    <name evidence="2" type="ORF">O0I10_008307</name>
</gene>
<dbReference type="AlphaFoldDB" id="A0AAD7UZU1"/>
<dbReference type="EMBL" id="JARTCD010000043">
    <property type="protein sequence ID" value="KAJ8656084.1"/>
    <property type="molecule type" value="Genomic_DNA"/>
</dbReference>
<feature type="region of interest" description="Disordered" evidence="1">
    <location>
        <begin position="67"/>
        <end position="96"/>
    </location>
</feature>
<organism evidence="2 3">
    <name type="scientific">Lichtheimia ornata</name>
    <dbReference type="NCBI Taxonomy" id="688661"/>
    <lineage>
        <taxon>Eukaryota</taxon>
        <taxon>Fungi</taxon>
        <taxon>Fungi incertae sedis</taxon>
        <taxon>Mucoromycota</taxon>
        <taxon>Mucoromycotina</taxon>
        <taxon>Mucoromycetes</taxon>
        <taxon>Mucorales</taxon>
        <taxon>Lichtheimiaceae</taxon>
        <taxon>Lichtheimia</taxon>
    </lineage>
</organism>
<proteinExistence type="predicted"/>
<feature type="compositionally biased region" description="Basic and acidic residues" evidence="1">
    <location>
        <begin position="67"/>
        <end position="79"/>
    </location>
</feature>
<dbReference type="RefSeq" id="XP_058340997.1">
    <property type="nucleotide sequence ID" value="XM_058488312.1"/>
</dbReference>
<dbReference type="Proteomes" id="UP001234581">
    <property type="component" value="Unassembled WGS sequence"/>
</dbReference>
<comment type="caution">
    <text evidence="2">The sequence shown here is derived from an EMBL/GenBank/DDBJ whole genome shotgun (WGS) entry which is preliminary data.</text>
</comment>
<evidence type="ECO:0000313" key="3">
    <source>
        <dbReference type="Proteomes" id="UP001234581"/>
    </source>
</evidence>
<evidence type="ECO:0000313" key="2">
    <source>
        <dbReference type="EMBL" id="KAJ8656084.1"/>
    </source>
</evidence>
<sequence>MKKLMDVKLDPDLEAFIDKKEEGLQNKKDKKRKLDKEFYCELCVSQSFQQEEDLVTDMRVEHDISQAQEVERVEDHKVEQPTSSSNAGAATSADRD</sequence>
<dbReference type="GeneID" id="83215714"/>
<feature type="compositionally biased region" description="Low complexity" evidence="1">
    <location>
        <begin position="82"/>
        <end position="96"/>
    </location>
</feature>